<dbReference type="GO" id="GO:0016020">
    <property type="term" value="C:membrane"/>
    <property type="evidence" value="ECO:0007669"/>
    <property type="project" value="UniProtKB-SubCell"/>
</dbReference>
<organism evidence="11 12">
    <name type="scientific">Vitis vinifera</name>
    <name type="common">Grape</name>
    <dbReference type="NCBI Taxonomy" id="29760"/>
    <lineage>
        <taxon>Eukaryota</taxon>
        <taxon>Viridiplantae</taxon>
        <taxon>Streptophyta</taxon>
        <taxon>Embryophyta</taxon>
        <taxon>Tracheophyta</taxon>
        <taxon>Spermatophyta</taxon>
        <taxon>Magnoliopsida</taxon>
        <taxon>eudicotyledons</taxon>
        <taxon>Gunneridae</taxon>
        <taxon>Pentapetalae</taxon>
        <taxon>rosids</taxon>
        <taxon>Vitales</taxon>
        <taxon>Vitaceae</taxon>
        <taxon>Viteae</taxon>
        <taxon>Vitis</taxon>
    </lineage>
</organism>
<dbReference type="Proteomes" id="UP000288805">
    <property type="component" value="Unassembled WGS sequence"/>
</dbReference>
<evidence type="ECO:0000313" key="11">
    <source>
        <dbReference type="EMBL" id="RVW33615.1"/>
    </source>
</evidence>
<dbReference type="OrthoDB" id="9986677at2759"/>
<evidence type="ECO:0000256" key="4">
    <source>
        <dbReference type="ARBA" id="ARBA00022692"/>
    </source>
</evidence>
<evidence type="ECO:0000256" key="7">
    <source>
        <dbReference type="ARBA" id="ARBA00022989"/>
    </source>
</evidence>
<accession>A0A438DDQ8</accession>
<proteinExistence type="inferred from homology"/>
<gene>
    <name evidence="11" type="primary">OPT1_13</name>
    <name evidence="11" type="ORF">CK203_079978</name>
</gene>
<feature type="region of interest" description="Disordered" evidence="9">
    <location>
        <begin position="1"/>
        <end position="24"/>
    </location>
</feature>
<evidence type="ECO:0000256" key="5">
    <source>
        <dbReference type="ARBA" id="ARBA00022856"/>
    </source>
</evidence>
<keyword evidence="3" id="KW-0813">Transport</keyword>
<keyword evidence="6" id="KW-0653">Protein transport</keyword>
<dbReference type="NCBIfam" id="TIGR00727">
    <property type="entry name" value="ISP4_OPT"/>
    <property type="match status" value="1"/>
</dbReference>
<feature type="transmembrane region" description="Helical" evidence="10">
    <location>
        <begin position="86"/>
        <end position="106"/>
    </location>
</feature>
<name>A0A438DDQ8_VITVI</name>
<evidence type="ECO:0000256" key="1">
    <source>
        <dbReference type="ARBA" id="ARBA00004141"/>
    </source>
</evidence>
<dbReference type="GO" id="GO:0035673">
    <property type="term" value="F:oligopeptide transmembrane transporter activity"/>
    <property type="evidence" value="ECO:0007669"/>
    <property type="project" value="InterPro"/>
</dbReference>
<keyword evidence="7 10" id="KW-1133">Transmembrane helix</keyword>
<evidence type="ECO:0000256" key="6">
    <source>
        <dbReference type="ARBA" id="ARBA00022927"/>
    </source>
</evidence>
<keyword evidence="8 10" id="KW-0472">Membrane</keyword>
<comment type="subcellular location">
    <subcellularLocation>
        <location evidence="1">Membrane</location>
        <topology evidence="1">Multi-pass membrane protein</topology>
    </subcellularLocation>
</comment>
<feature type="transmembrane region" description="Helical" evidence="10">
    <location>
        <begin position="423"/>
        <end position="440"/>
    </location>
</feature>
<dbReference type="NCBIfam" id="TIGR00728">
    <property type="entry name" value="OPT_sfam"/>
    <property type="match status" value="1"/>
</dbReference>
<feature type="transmembrane region" description="Helical" evidence="10">
    <location>
        <begin position="452"/>
        <end position="473"/>
    </location>
</feature>
<feature type="transmembrane region" description="Helical" evidence="10">
    <location>
        <begin position="63"/>
        <end position="80"/>
    </location>
</feature>
<dbReference type="PANTHER" id="PTHR22601">
    <property type="entry name" value="ISP4 LIKE PROTEIN"/>
    <property type="match status" value="1"/>
</dbReference>
<dbReference type="InterPro" id="IPR004813">
    <property type="entry name" value="OPT"/>
</dbReference>
<feature type="transmembrane region" description="Helical" evidence="10">
    <location>
        <begin position="373"/>
        <end position="394"/>
    </location>
</feature>
<dbReference type="AlphaFoldDB" id="A0A438DDQ8"/>
<evidence type="ECO:0000256" key="2">
    <source>
        <dbReference type="ARBA" id="ARBA00005484"/>
    </source>
</evidence>
<dbReference type="GO" id="GO:0015031">
    <property type="term" value="P:protein transport"/>
    <property type="evidence" value="ECO:0007669"/>
    <property type="project" value="UniProtKB-KW"/>
</dbReference>
<feature type="transmembrane region" description="Helical" evidence="10">
    <location>
        <begin position="303"/>
        <end position="325"/>
    </location>
</feature>
<comment type="caution">
    <text evidence="11">The sequence shown here is derived from an EMBL/GenBank/DDBJ whole genome shotgun (WGS) entry which is preliminary data.</text>
</comment>
<keyword evidence="4 10" id="KW-0812">Transmembrane</keyword>
<evidence type="ECO:0000256" key="10">
    <source>
        <dbReference type="SAM" id="Phobius"/>
    </source>
</evidence>
<evidence type="ECO:0000256" key="9">
    <source>
        <dbReference type="SAM" id="MobiDB-lite"/>
    </source>
</evidence>
<feature type="non-terminal residue" evidence="11">
    <location>
        <position position="1"/>
    </location>
</feature>
<dbReference type="Pfam" id="PF03169">
    <property type="entry name" value="OPT"/>
    <property type="match status" value="2"/>
</dbReference>
<comment type="similarity">
    <text evidence="2">Belongs to the oligopeptide OPT transporter (TC 2.A.67.1) family.</text>
</comment>
<feature type="transmembrane region" description="Helical" evidence="10">
    <location>
        <begin position="230"/>
        <end position="248"/>
    </location>
</feature>
<keyword evidence="5" id="KW-0571">Peptide transport</keyword>
<feature type="transmembrane region" description="Helical" evidence="10">
    <location>
        <begin position="535"/>
        <end position="557"/>
    </location>
</feature>
<evidence type="ECO:0000313" key="12">
    <source>
        <dbReference type="Proteomes" id="UP000288805"/>
    </source>
</evidence>
<dbReference type="EMBL" id="QGNW01001671">
    <property type="protein sequence ID" value="RVW33615.1"/>
    <property type="molecule type" value="Genomic_DNA"/>
</dbReference>
<evidence type="ECO:0000256" key="8">
    <source>
        <dbReference type="ARBA" id="ARBA00023136"/>
    </source>
</evidence>
<evidence type="ECO:0000256" key="3">
    <source>
        <dbReference type="ARBA" id="ARBA00022448"/>
    </source>
</evidence>
<dbReference type="InterPro" id="IPR004648">
    <property type="entry name" value="Oligpept_transpt"/>
</dbReference>
<reference evidence="11 12" key="1">
    <citation type="journal article" date="2018" name="PLoS Genet.">
        <title>Population sequencing reveals clonal diversity and ancestral inbreeding in the grapevine cultivar Chardonnay.</title>
        <authorList>
            <person name="Roach M.J."/>
            <person name="Johnson D.L."/>
            <person name="Bohlmann J."/>
            <person name="van Vuuren H.J."/>
            <person name="Jones S.J."/>
            <person name="Pretorius I.S."/>
            <person name="Schmidt S.A."/>
            <person name="Borneman A.R."/>
        </authorList>
    </citation>
    <scope>NUCLEOTIDE SEQUENCE [LARGE SCALE GENOMIC DNA]</scope>
    <source>
        <strain evidence="12">cv. Chardonnay</strain>
        <tissue evidence="11">Leaf</tissue>
    </source>
</reference>
<sequence>DSSMDPVLYQSKKLDSDTETPEGSDELVFFSKNEVNDSPIEEVRLTVPITDDPTLPCLTFRTWVLGILACIFLAFLNQFFGYRQNVLSLTSISAQIVVLPLGKLMAASLPEKTLKIPATNWSFSLNPGPFNLKEHVLITIFANSGSNTVYAVIIITIAKAFYGGQLHPVAAMSLAQSTQMLGYGWAGIFRKFLVDSPYMWWPSNLVQVSLFRALHEVEIRPKGGVTRLQFFLVVLVSSFAYYIVPNYLFPSITALSFMCWIWKDSITAQQIGSGLNGLGLGSFALDWSTAASFLGSPLATPGFAIINIMTGFFIVVYIVIPIAYWTNLYEAKRFPIVSADVFDADGGSYNVSRVLNYTTFEFNQQGYDGYSKINLSIFFVFTYGLSFATLAATLSHAKASLQDQFDDVHTRLMKKNYDPVPQWWFYTLLTLVIGLAMAACEGFNRQLQLPYWGILLAISLALLFTLPVGVITATTNQQPGLNVITEMILGYIYPGKPLANLAFKTYGSVSMGQAIMFLSDFKLGHYMKIPPKSMFVVQLVGTVIASSVYFGTAWLLLTSIDNICHPSLLPEGSPWTCPGDRVFYSASLILGVVGPLRMFGRLGLYAKTNYFFLLGILAPVPEVTGPSSPYGQFDRDRGGGRGPWQAVVITCETCLLQSMIRTIISGWTILVIRTCRGSRPRVTCIRMRVIRMVMRATCRPEVRVTCHPEVRATRFQEEESLHWGAMGIFFNIFVYRRFKGWWARHNYVLSAGLDAGVAFMAILSYFTLQDKDINGMQWWGLGIDDHCPLAHCPTAPAIKVEGCPVFN</sequence>
<feature type="transmembrane region" description="Helical" evidence="10">
    <location>
        <begin position="747"/>
        <end position="768"/>
    </location>
</feature>
<protein>
    <submittedName>
        <fullName evidence="11">Oligopeptide transporter 1</fullName>
    </submittedName>
</protein>